<organism evidence="2 3">
    <name type="scientific">Streptomyces cirratus</name>
    <dbReference type="NCBI Taxonomy" id="68187"/>
    <lineage>
        <taxon>Bacteria</taxon>
        <taxon>Bacillati</taxon>
        <taxon>Actinomycetota</taxon>
        <taxon>Actinomycetes</taxon>
        <taxon>Kitasatosporales</taxon>
        <taxon>Streptomycetaceae</taxon>
        <taxon>Streptomyces</taxon>
    </lineage>
</organism>
<accession>A0ABQ3F000</accession>
<evidence type="ECO:0000313" key="3">
    <source>
        <dbReference type="Proteomes" id="UP000642673"/>
    </source>
</evidence>
<comment type="caution">
    <text evidence="2">The sequence shown here is derived from an EMBL/GenBank/DDBJ whole genome shotgun (WGS) entry which is preliminary data.</text>
</comment>
<evidence type="ECO:0000313" key="2">
    <source>
        <dbReference type="EMBL" id="GHB78092.1"/>
    </source>
</evidence>
<dbReference type="InterPro" id="IPR024981">
    <property type="entry name" value="DUF3887"/>
</dbReference>
<gene>
    <name evidence="2" type="ORF">GCM10010347_55660</name>
</gene>
<name>A0ABQ3F000_9ACTN</name>
<reference evidence="3" key="1">
    <citation type="journal article" date="2019" name="Int. J. Syst. Evol. Microbiol.">
        <title>The Global Catalogue of Microorganisms (GCM) 10K type strain sequencing project: providing services to taxonomists for standard genome sequencing and annotation.</title>
        <authorList>
            <consortium name="The Broad Institute Genomics Platform"/>
            <consortium name="The Broad Institute Genome Sequencing Center for Infectious Disease"/>
            <person name="Wu L."/>
            <person name="Ma J."/>
        </authorList>
    </citation>
    <scope>NUCLEOTIDE SEQUENCE [LARGE SCALE GENOMIC DNA]</scope>
    <source>
        <strain evidence="3">JCM 4738</strain>
    </source>
</reference>
<dbReference type="Pfam" id="PF13026">
    <property type="entry name" value="DUF3887"/>
    <property type="match status" value="1"/>
</dbReference>
<feature type="domain" description="DUF3887" evidence="1">
    <location>
        <begin position="80"/>
        <end position="164"/>
    </location>
</feature>
<dbReference type="EMBL" id="BMVP01000015">
    <property type="protein sequence ID" value="GHB78092.1"/>
    <property type="molecule type" value="Genomic_DNA"/>
</dbReference>
<dbReference type="Gene3D" id="3.10.450.590">
    <property type="match status" value="1"/>
</dbReference>
<proteinExistence type="predicted"/>
<keyword evidence="3" id="KW-1185">Reference proteome</keyword>
<protein>
    <recommendedName>
        <fullName evidence="1">DUF3887 domain-containing protein</fullName>
    </recommendedName>
</protein>
<sequence>MFLLPGKDTTRGGTTRGGMWRRRLLLVAPAALVASLAVLPIGGCVPAVAQAHAAAQVTVPDARTVAARPDDEQLAVDTLDEVTRGDFTAVSARFDEALRGQATPEFLANSWNDYQKTFGRFESHGDPKQVASGNGNVVDVPLHMAKRPGDFRVTFNTEGQIVGLFFLRTGVPVP</sequence>
<dbReference type="Proteomes" id="UP000642673">
    <property type="component" value="Unassembled WGS sequence"/>
</dbReference>
<evidence type="ECO:0000259" key="1">
    <source>
        <dbReference type="Pfam" id="PF13026"/>
    </source>
</evidence>